<dbReference type="InterPro" id="IPR016553">
    <property type="entry name" value="PTPRCAP"/>
</dbReference>
<keyword evidence="3" id="KW-1185">Reference proteome</keyword>
<dbReference type="EMBL" id="SRMA01025608">
    <property type="protein sequence ID" value="TRY92547.1"/>
    <property type="molecule type" value="Genomic_DNA"/>
</dbReference>
<protein>
    <submittedName>
        <fullName evidence="2">Uncharacterized protein</fullName>
    </submittedName>
</protein>
<accession>A0A553QRI4</accession>
<reference evidence="2 3" key="1">
    <citation type="journal article" date="2019" name="Sci. Data">
        <title>Hybrid genome assembly and annotation of Danionella translucida.</title>
        <authorList>
            <person name="Kadobianskyi M."/>
            <person name="Schulze L."/>
            <person name="Schuelke M."/>
            <person name="Judkewitz B."/>
        </authorList>
    </citation>
    <scope>NUCLEOTIDE SEQUENCE [LARGE SCALE GENOMIC DNA]</scope>
    <source>
        <strain evidence="2 3">Bolton</strain>
    </source>
</reference>
<evidence type="ECO:0000313" key="2">
    <source>
        <dbReference type="EMBL" id="TRY92547.1"/>
    </source>
</evidence>
<feature type="compositionally biased region" description="Acidic residues" evidence="1">
    <location>
        <begin position="78"/>
        <end position="93"/>
    </location>
</feature>
<comment type="caution">
    <text evidence="2">The sequence shown here is derived from an EMBL/GenBank/DDBJ whole genome shotgun (WGS) entry which is preliminary data.</text>
</comment>
<feature type="region of interest" description="Disordered" evidence="1">
    <location>
        <begin position="73"/>
        <end position="142"/>
    </location>
</feature>
<organism evidence="2 3">
    <name type="scientific">Danionella cerebrum</name>
    <dbReference type="NCBI Taxonomy" id="2873325"/>
    <lineage>
        <taxon>Eukaryota</taxon>
        <taxon>Metazoa</taxon>
        <taxon>Chordata</taxon>
        <taxon>Craniata</taxon>
        <taxon>Vertebrata</taxon>
        <taxon>Euteleostomi</taxon>
        <taxon>Actinopterygii</taxon>
        <taxon>Neopterygii</taxon>
        <taxon>Teleostei</taxon>
        <taxon>Ostariophysi</taxon>
        <taxon>Cypriniformes</taxon>
        <taxon>Danionidae</taxon>
        <taxon>Danioninae</taxon>
        <taxon>Danionella</taxon>
    </lineage>
</organism>
<feature type="compositionally biased region" description="Basic and acidic residues" evidence="1">
    <location>
        <begin position="94"/>
        <end position="124"/>
    </location>
</feature>
<dbReference type="Proteomes" id="UP000316079">
    <property type="component" value="Unassembled WGS sequence"/>
</dbReference>
<evidence type="ECO:0000313" key="3">
    <source>
        <dbReference type="Proteomes" id="UP000316079"/>
    </source>
</evidence>
<dbReference type="PANTHER" id="PTHR15312">
    <property type="entry name" value="PROTEIN TYROSINE PHOSPHATASE RECEPTOR TYPE C-ASSOCIATED PROTEIN"/>
    <property type="match status" value="1"/>
</dbReference>
<dbReference type="OrthoDB" id="8950237at2759"/>
<dbReference type="AlphaFoldDB" id="A0A553QRI4"/>
<name>A0A553QRI4_9TELE</name>
<dbReference type="PANTHER" id="PTHR15312:SF1">
    <property type="entry name" value="PROTEIN TYROSINE PHOSPHATASE RECEPTOR TYPE C-ASSOCIATED PROTEIN"/>
    <property type="match status" value="1"/>
</dbReference>
<sequence>MTQNSAESTILSLLFFWLLLVLTLVFLYKKLNAQTNGQFTVQRLVLGPYGLRDRLRQAVGLVENRFAIRVWPRPRNDDDYDDEQEQENEEDGSIDLREKAKVEMEDETRETSEPKEEVENLREELNEDEAEGEQEITEEVKNEEKVGLLADVKPFAASAIWSEENKDGNDLTVL</sequence>
<evidence type="ECO:0000256" key="1">
    <source>
        <dbReference type="SAM" id="MobiDB-lite"/>
    </source>
</evidence>
<proteinExistence type="predicted"/>
<feature type="compositionally biased region" description="Acidic residues" evidence="1">
    <location>
        <begin position="125"/>
        <end position="137"/>
    </location>
</feature>
<gene>
    <name evidence="2" type="ORF">DNTS_029822</name>
</gene>